<dbReference type="EMBL" id="SZZP01000004">
    <property type="protein sequence ID" value="TKV82316.1"/>
    <property type="molecule type" value="Genomic_DNA"/>
</dbReference>
<dbReference type="RefSeq" id="WP_137477646.1">
    <property type="nucleotide sequence ID" value="NZ_SZZP01000004.1"/>
</dbReference>
<organism evidence="1 2">
    <name type="scientific">Bradyrhizobium elkanii</name>
    <dbReference type="NCBI Taxonomy" id="29448"/>
    <lineage>
        <taxon>Bacteria</taxon>
        <taxon>Pseudomonadati</taxon>
        <taxon>Pseudomonadota</taxon>
        <taxon>Alphaproteobacteria</taxon>
        <taxon>Hyphomicrobiales</taxon>
        <taxon>Nitrobacteraceae</taxon>
        <taxon>Bradyrhizobium</taxon>
    </lineage>
</organism>
<evidence type="ECO:0000313" key="1">
    <source>
        <dbReference type="EMBL" id="TKV82316.1"/>
    </source>
</evidence>
<accession>A0A4U6SBY8</accession>
<evidence type="ECO:0000313" key="2">
    <source>
        <dbReference type="Proteomes" id="UP000305095"/>
    </source>
</evidence>
<sequence length="66" mass="7189">MTRRVRSASAERRRAFGYRDVAMCRDAGGGVQRSRSGIDPDTRHKGDLLGGAAKAVVRGWLENDGD</sequence>
<dbReference type="AlphaFoldDB" id="A0A4U6SBY8"/>
<dbReference type="Proteomes" id="UP000305095">
    <property type="component" value="Unassembled WGS sequence"/>
</dbReference>
<reference evidence="1 2" key="1">
    <citation type="submission" date="2019-05" db="EMBL/GenBank/DDBJ databases">
        <title>Draft Genome of Bradyrhizobium elkanii strain SEMIA 938, Used in Commercial Inoculants for Lupinus spp. in Brazil.</title>
        <authorList>
            <person name="Hungria M."/>
            <person name="Delamuta J.R.M."/>
            <person name="Ribeiro R.A."/>
            <person name="Nogueira M.A."/>
        </authorList>
    </citation>
    <scope>NUCLEOTIDE SEQUENCE [LARGE SCALE GENOMIC DNA]</scope>
    <source>
        <strain evidence="1 2">Semia 938</strain>
    </source>
</reference>
<gene>
    <name evidence="1" type="ORF">FDV58_07420</name>
</gene>
<comment type="caution">
    <text evidence="1">The sequence shown here is derived from an EMBL/GenBank/DDBJ whole genome shotgun (WGS) entry which is preliminary data.</text>
</comment>
<proteinExistence type="predicted"/>
<name>A0A4U6SBY8_BRAEL</name>
<protein>
    <submittedName>
        <fullName evidence="1">Uncharacterized protein</fullName>
    </submittedName>
</protein>